<evidence type="ECO:0000313" key="3">
    <source>
        <dbReference type="EMBL" id="OLQ13104.1"/>
    </source>
</evidence>
<comment type="caution">
    <text evidence="3">The sequence shown here is derived from an EMBL/GenBank/DDBJ whole genome shotgun (WGS) entry which is preliminary data.</text>
</comment>
<feature type="region of interest" description="Disordered" evidence="1">
    <location>
        <begin position="1104"/>
        <end position="1126"/>
    </location>
</feature>
<reference evidence="3 4" key="1">
    <citation type="submission" date="2016-02" db="EMBL/GenBank/DDBJ databases">
        <title>Genome analysis of coral dinoflagellate symbionts highlights evolutionary adaptations to a symbiotic lifestyle.</title>
        <authorList>
            <person name="Aranda M."/>
            <person name="Li Y."/>
            <person name="Liew Y.J."/>
            <person name="Baumgarten S."/>
            <person name="Simakov O."/>
            <person name="Wilson M."/>
            <person name="Piel J."/>
            <person name="Ashoor H."/>
            <person name="Bougouffa S."/>
            <person name="Bajic V.B."/>
            <person name="Ryu T."/>
            <person name="Ravasi T."/>
            <person name="Bayer T."/>
            <person name="Micklem G."/>
            <person name="Kim H."/>
            <person name="Bhak J."/>
            <person name="Lajeunesse T.C."/>
            <person name="Voolstra C.R."/>
        </authorList>
    </citation>
    <scope>NUCLEOTIDE SEQUENCE [LARGE SCALE GENOMIC DNA]</scope>
    <source>
        <strain evidence="3 4">CCMP2467</strain>
    </source>
</reference>
<evidence type="ECO:0000256" key="1">
    <source>
        <dbReference type="SAM" id="MobiDB-lite"/>
    </source>
</evidence>
<dbReference type="EMBL" id="LSRX01000033">
    <property type="protein sequence ID" value="OLQ13104.1"/>
    <property type="molecule type" value="Genomic_DNA"/>
</dbReference>
<feature type="region of interest" description="Disordered" evidence="1">
    <location>
        <begin position="194"/>
        <end position="231"/>
    </location>
</feature>
<evidence type="ECO:0000259" key="2">
    <source>
        <dbReference type="PROSITE" id="PS50006"/>
    </source>
</evidence>
<dbReference type="Pfam" id="PF00498">
    <property type="entry name" value="FHA"/>
    <property type="match status" value="1"/>
</dbReference>
<dbReference type="InterPro" id="IPR008984">
    <property type="entry name" value="SMAD_FHA_dom_sf"/>
</dbReference>
<organism evidence="3 4">
    <name type="scientific">Symbiodinium microadriaticum</name>
    <name type="common">Dinoflagellate</name>
    <name type="synonym">Zooxanthella microadriatica</name>
    <dbReference type="NCBI Taxonomy" id="2951"/>
    <lineage>
        <taxon>Eukaryota</taxon>
        <taxon>Sar</taxon>
        <taxon>Alveolata</taxon>
        <taxon>Dinophyceae</taxon>
        <taxon>Suessiales</taxon>
        <taxon>Symbiodiniaceae</taxon>
        <taxon>Symbiodinium</taxon>
    </lineage>
</organism>
<gene>
    <name evidence="3" type="ORF">AK812_SmicGene2894</name>
</gene>
<dbReference type="InterPro" id="IPR000253">
    <property type="entry name" value="FHA_dom"/>
</dbReference>
<dbReference type="AlphaFoldDB" id="A0A1Q9F040"/>
<proteinExistence type="predicted"/>
<accession>A0A1Q9F040</accession>
<feature type="domain" description="FHA" evidence="2">
    <location>
        <begin position="1016"/>
        <end position="1055"/>
    </location>
</feature>
<feature type="region of interest" description="Disordered" evidence="1">
    <location>
        <begin position="1"/>
        <end position="105"/>
    </location>
</feature>
<dbReference type="OrthoDB" id="1305878at2759"/>
<dbReference type="PROSITE" id="PS50006">
    <property type="entry name" value="FHA_DOMAIN"/>
    <property type="match status" value="1"/>
</dbReference>
<name>A0A1Q9F040_SYMMI</name>
<dbReference type="Proteomes" id="UP000186817">
    <property type="component" value="Unassembled WGS sequence"/>
</dbReference>
<dbReference type="Gene3D" id="2.60.200.20">
    <property type="match status" value="1"/>
</dbReference>
<dbReference type="SUPFAM" id="SSF49879">
    <property type="entry name" value="SMAD/FHA domain"/>
    <property type="match status" value="1"/>
</dbReference>
<sequence>MGATLPASAEASQEPTHVDTPVEPTPCPSQADPSTTPIPEEPNPILLAQREWYDSQDKIFQGPIPPETPWQDDDLSAHPSSSACPQPMASEKSASPQAPDQEPWLLPKPDTCLFNIFGESFQLQTIKERIAKGQMPHCLFKDPEAVDQQPLNRQEMWAAMQYKPIYRTAGRWTYWELLPDDVRKPPPLFCNDIEDGQPLAADRPGSSKDDVQDLSSADPASVYMPQLGSPPTTVAETDDWWYTMYDREGGCCLQGPKTQADDAAPEPQGDFIRERPPTVQIGRDMQPQDLPGRKGCLCLPAMILPESYQDCPQRTTAVISDCRPPDQDITQESLSRRLSAHCLGEYIQSSSESEAEQPSPTEPQASDAALVGELMPWDPQPGTRPAQALLRKSLEKFTAGTLERYIAATRQFLDFLGLSNRTLASLDVAFLADFLHACENSLEEDREVCKIGPRPILKALSWLRCTACVAPVVPGPLEKPVAPGASKLLPQELQIPVQMGIDLAKFELSWMPAGKPGYWVEIAGRRSALRDKHVVWQSWLQGAFGFYVVAELTVAPYRAMDQRRDRSPSLFQAWARMQMWHLVAIAARHVGSVGRSVIGDDSQDWAIVKGECASVNSRVQGMIYERLSSILQPRAVRLILVWLDRCTNNVLYLPYDGFDSIQIKVFLPDGAITAFTLSMALANDASVPAHPDLVNPTCIGAMEDRGPVWYGRWGTWGDSETVCLLAPVVAVLEASFAEPRFEDEERWARLLEAAGAALQSDMAGTCVLAAVHWKPVWLTTRQRLLHAHIIGNLSACEAVRRTLWSGKRGLLEDQAWASWSSTFDTADLSPEKKHGRARLAALRLWEREPSPGLALELPVRWVPQGMVEDAANPVSALRPGCHWQRFFELFGELLILERVLRDSGRIVLLALFERASAALAMYETLAGRCLYWPCQARTPTFPAICTLRDYDVLKAQLCRGEPVQDDEAAYILRRLDGEMALEWPNPVPPEVLLITTNSPAVVCGRDGPVALRLAHVSKAHAVLRLFRDTSSVPASWKLTVQDTSSNGTWVNGIKLKPKTQQELKLHDQVCFVPPAPNVRQLIYQVMPGSVLLRPPAPALVPLTTSAPGVLQPPQSPESMPKKRPRLQDDSLSSWLVSLGDPAVLRYEHQLCKMVPAASELRDAYAYNISGFLAELGVQEEHKATFRRGLLQLRHAS</sequence>
<protein>
    <recommendedName>
        <fullName evidence="2">FHA domain-containing protein</fullName>
    </recommendedName>
</protein>
<keyword evidence="4" id="KW-1185">Reference proteome</keyword>
<evidence type="ECO:0000313" key="4">
    <source>
        <dbReference type="Proteomes" id="UP000186817"/>
    </source>
</evidence>